<name>A0A1M7BTZ1_FLAJO</name>
<accession>A0A1M7BTZ1</accession>
<reference evidence="1 2" key="1">
    <citation type="submission" date="2016-11" db="EMBL/GenBank/DDBJ databases">
        <authorList>
            <person name="Jaros S."/>
            <person name="Januszkiewicz K."/>
            <person name="Wedrychowicz H."/>
        </authorList>
    </citation>
    <scope>NUCLEOTIDE SEQUENCE [LARGE SCALE GENOMIC DNA]</scope>
    <source>
        <strain evidence="1 2">DSM 6792</strain>
    </source>
</reference>
<sequence length="61" mass="7453">MNNIEVFCYISLHHLYYSLKKASSVEKSSYKNLEFKFKTGLFIVYICRSFFNENYYEFLKL</sequence>
<proteinExistence type="predicted"/>
<protein>
    <submittedName>
        <fullName evidence="1">Uncharacterized protein</fullName>
    </submittedName>
</protein>
<evidence type="ECO:0000313" key="1">
    <source>
        <dbReference type="EMBL" id="SHG91724.1"/>
    </source>
</evidence>
<dbReference type="AlphaFoldDB" id="A0A1M7BTZ1"/>
<gene>
    <name evidence="1" type="ORF">SAMN05444388_10592</name>
</gene>
<dbReference type="EMBL" id="FQWH01000005">
    <property type="protein sequence ID" value="SHG91724.1"/>
    <property type="molecule type" value="Genomic_DNA"/>
</dbReference>
<dbReference type="Proteomes" id="UP000184112">
    <property type="component" value="Unassembled WGS sequence"/>
</dbReference>
<organism evidence="1 2">
    <name type="scientific">Flavobacterium johnsoniae</name>
    <name type="common">Cytophaga johnsonae</name>
    <dbReference type="NCBI Taxonomy" id="986"/>
    <lineage>
        <taxon>Bacteria</taxon>
        <taxon>Pseudomonadati</taxon>
        <taxon>Bacteroidota</taxon>
        <taxon>Flavobacteriia</taxon>
        <taxon>Flavobacteriales</taxon>
        <taxon>Flavobacteriaceae</taxon>
        <taxon>Flavobacterium</taxon>
    </lineage>
</organism>
<evidence type="ECO:0000313" key="2">
    <source>
        <dbReference type="Proteomes" id="UP000184112"/>
    </source>
</evidence>